<dbReference type="PANTHER" id="PTHR48100">
    <property type="entry name" value="BROAD-SPECIFICITY PHOSPHATASE YOR283W-RELATED"/>
    <property type="match status" value="1"/>
</dbReference>
<dbReference type="Proteomes" id="UP001431449">
    <property type="component" value="Unassembled WGS sequence"/>
</dbReference>
<dbReference type="PANTHER" id="PTHR48100:SF1">
    <property type="entry name" value="HISTIDINE PHOSPHATASE FAMILY PROTEIN-RELATED"/>
    <property type="match status" value="1"/>
</dbReference>
<proteinExistence type="predicted"/>
<name>A0ABT0GIX3_9GAMM</name>
<gene>
    <name evidence="1" type="ORF">M0G41_11915</name>
</gene>
<comment type="caution">
    <text evidence="1">The sequence shown here is derived from an EMBL/GenBank/DDBJ whole genome shotgun (WGS) entry which is preliminary data.</text>
</comment>
<dbReference type="InterPro" id="IPR029033">
    <property type="entry name" value="His_PPase_superfam"/>
</dbReference>
<dbReference type="RefSeq" id="WP_248209462.1">
    <property type="nucleotide sequence ID" value="NZ_JALNMH010000009.1"/>
</dbReference>
<dbReference type="Gene3D" id="3.40.50.1240">
    <property type="entry name" value="Phosphoglycerate mutase-like"/>
    <property type="match status" value="1"/>
</dbReference>
<dbReference type="EMBL" id="JALNMH010000009">
    <property type="protein sequence ID" value="MCK7594373.1"/>
    <property type="molecule type" value="Genomic_DNA"/>
</dbReference>
<protein>
    <submittedName>
        <fullName evidence="1">Histidine phosphatase family protein</fullName>
    </submittedName>
</protein>
<dbReference type="InterPro" id="IPR013078">
    <property type="entry name" value="His_Pase_superF_clade-1"/>
</dbReference>
<reference evidence="1" key="1">
    <citation type="submission" date="2022-04" db="EMBL/GenBank/DDBJ databases">
        <title>Lysobacter sp. CAU 1642 isolated from sea sand.</title>
        <authorList>
            <person name="Kim W."/>
        </authorList>
    </citation>
    <scope>NUCLEOTIDE SEQUENCE</scope>
    <source>
        <strain evidence="1">CAU 1642</strain>
    </source>
</reference>
<dbReference type="SUPFAM" id="SSF53254">
    <property type="entry name" value="Phosphoglycerate mutase-like"/>
    <property type="match status" value="1"/>
</dbReference>
<dbReference type="InterPro" id="IPR050275">
    <property type="entry name" value="PGM_Phosphatase"/>
</dbReference>
<accession>A0ABT0GIX3</accession>
<sequence length="231" mass="25644">MSLRLLAVRHGQASFSAEDYDQLSELGSAQAEALGSWLADHEPRFDRVLCGRLRRHAQTLDGIAAALGRSGHALPPTRIDPRLDEFDHRQLAVAFVRAFPQHPVSLGAKQGRSRDLTALLRLLREALLSWTRDELPEAAESWATFRQRTRSVLTELASGERQSVLLVSSAGVIAQLAAESLELPDHRSIDLNMSLRNSALCELHAGETGIQLRSWNGLPHLADRRSMWTHV</sequence>
<dbReference type="CDD" id="cd07067">
    <property type="entry name" value="HP_PGM_like"/>
    <property type="match status" value="1"/>
</dbReference>
<organism evidence="1 2">
    <name type="scientific">Pseudomarimonas salicorniae</name>
    <dbReference type="NCBI Taxonomy" id="2933270"/>
    <lineage>
        <taxon>Bacteria</taxon>
        <taxon>Pseudomonadati</taxon>
        <taxon>Pseudomonadota</taxon>
        <taxon>Gammaproteobacteria</taxon>
        <taxon>Lysobacterales</taxon>
        <taxon>Lysobacteraceae</taxon>
        <taxon>Pseudomarimonas</taxon>
    </lineage>
</organism>
<keyword evidence="2" id="KW-1185">Reference proteome</keyword>
<evidence type="ECO:0000313" key="1">
    <source>
        <dbReference type="EMBL" id="MCK7594373.1"/>
    </source>
</evidence>
<dbReference type="SMART" id="SM00855">
    <property type="entry name" value="PGAM"/>
    <property type="match status" value="1"/>
</dbReference>
<evidence type="ECO:0000313" key="2">
    <source>
        <dbReference type="Proteomes" id="UP001431449"/>
    </source>
</evidence>
<dbReference type="Pfam" id="PF00300">
    <property type="entry name" value="His_Phos_1"/>
    <property type="match status" value="2"/>
</dbReference>